<protein>
    <submittedName>
        <fullName evidence="1">Uncharacterized protein</fullName>
    </submittedName>
</protein>
<proteinExistence type="predicted"/>
<dbReference type="EMBL" id="GBRH01166434">
    <property type="protein sequence ID" value="JAE31462.1"/>
    <property type="molecule type" value="Transcribed_RNA"/>
</dbReference>
<reference evidence="1" key="1">
    <citation type="submission" date="2014-09" db="EMBL/GenBank/DDBJ databases">
        <authorList>
            <person name="Magalhaes I.L.F."/>
            <person name="Oliveira U."/>
            <person name="Santos F.R."/>
            <person name="Vidigal T.H.D.A."/>
            <person name="Brescovit A.D."/>
            <person name="Santos A.J."/>
        </authorList>
    </citation>
    <scope>NUCLEOTIDE SEQUENCE</scope>
    <source>
        <tissue evidence="1">Shoot tissue taken approximately 20 cm above the soil surface</tissue>
    </source>
</reference>
<name>A0A0A9FVG1_ARUDO</name>
<accession>A0A0A9FVG1</accession>
<dbReference type="EMBL" id="GBRH01181066">
    <property type="protein sequence ID" value="JAE16830.1"/>
    <property type="molecule type" value="Transcribed_RNA"/>
</dbReference>
<dbReference type="AlphaFoldDB" id="A0A0A9FVG1"/>
<evidence type="ECO:0000313" key="1">
    <source>
        <dbReference type="EMBL" id="JAE16830.1"/>
    </source>
</evidence>
<organism evidence="1">
    <name type="scientific">Arundo donax</name>
    <name type="common">Giant reed</name>
    <name type="synonym">Donax arundinaceus</name>
    <dbReference type="NCBI Taxonomy" id="35708"/>
    <lineage>
        <taxon>Eukaryota</taxon>
        <taxon>Viridiplantae</taxon>
        <taxon>Streptophyta</taxon>
        <taxon>Embryophyta</taxon>
        <taxon>Tracheophyta</taxon>
        <taxon>Spermatophyta</taxon>
        <taxon>Magnoliopsida</taxon>
        <taxon>Liliopsida</taxon>
        <taxon>Poales</taxon>
        <taxon>Poaceae</taxon>
        <taxon>PACMAD clade</taxon>
        <taxon>Arundinoideae</taxon>
        <taxon>Arundineae</taxon>
        <taxon>Arundo</taxon>
    </lineage>
</organism>
<reference evidence="1" key="2">
    <citation type="journal article" date="2015" name="Data Brief">
        <title>Shoot transcriptome of the giant reed, Arundo donax.</title>
        <authorList>
            <person name="Barrero R.A."/>
            <person name="Guerrero F.D."/>
            <person name="Moolhuijzen P."/>
            <person name="Goolsby J.A."/>
            <person name="Tidwell J."/>
            <person name="Bellgard S.E."/>
            <person name="Bellgard M.I."/>
        </authorList>
    </citation>
    <scope>NUCLEOTIDE SEQUENCE</scope>
    <source>
        <tissue evidence="1">Shoot tissue taken approximately 20 cm above the soil surface</tissue>
    </source>
</reference>
<sequence length="43" mass="4634">MNESALLCSESLIHNNNNTHRSSKVVSAFGMCTPVSGVRTDLL</sequence>